<dbReference type="OrthoDB" id="410989at2759"/>
<keyword evidence="8" id="KW-1185">Reference proteome</keyword>
<feature type="compositionally biased region" description="Polar residues" evidence="2">
    <location>
        <begin position="2302"/>
        <end position="2320"/>
    </location>
</feature>
<evidence type="ECO:0000259" key="5">
    <source>
        <dbReference type="Pfam" id="PF24633"/>
    </source>
</evidence>
<evidence type="ECO:0000259" key="4">
    <source>
        <dbReference type="Pfam" id="PF07699"/>
    </source>
</evidence>
<feature type="domain" description="DUF7631" evidence="6">
    <location>
        <begin position="1490"/>
        <end position="1538"/>
    </location>
</feature>
<dbReference type="PANTHER" id="PTHR46967">
    <property type="entry name" value="INSULIN-LIKE GROWTH FACTOR BINDING PROTEIN,N-TERMINAL"/>
    <property type="match status" value="1"/>
</dbReference>
<protein>
    <recommendedName>
        <fullName evidence="9">Tyrosine-protein kinase ephrin type A/B receptor-like domain-containing protein</fullName>
    </recommendedName>
</protein>
<dbReference type="RefSeq" id="XP_004829804.1">
    <property type="nucleotide sequence ID" value="XM_004829747.1"/>
</dbReference>
<dbReference type="GeneID" id="15805960"/>
<feature type="transmembrane region" description="Helical" evidence="3">
    <location>
        <begin position="1686"/>
        <end position="1707"/>
    </location>
</feature>
<feature type="region of interest" description="Disordered" evidence="2">
    <location>
        <begin position="2301"/>
        <end position="2320"/>
    </location>
</feature>
<dbReference type="EMBL" id="CP001669">
    <property type="protein sequence ID" value="AFZ80138.1"/>
    <property type="molecule type" value="Genomic_DNA"/>
</dbReference>
<keyword evidence="3" id="KW-1133">Transmembrane helix</keyword>
<dbReference type="SUPFAM" id="SSF57184">
    <property type="entry name" value="Growth factor receptor domain"/>
    <property type="match status" value="2"/>
</dbReference>
<dbReference type="VEuPathDB" id="PiroplasmaDB:BEWA_029890"/>
<feature type="compositionally biased region" description="Basic and acidic residues" evidence="2">
    <location>
        <begin position="1033"/>
        <end position="1046"/>
    </location>
</feature>
<dbReference type="InterPro" id="IPR011641">
    <property type="entry name" value="Tyr-kin_ephrin_A/B_rcpt-like"/>
</dbReference>
<evidence type="ECO:0008006" key="9">
    <source>
        <dbReference type="Google" id="ProtNLM"/>
    </source>
</evidence>
<dbReference type="Proteomes" id="UP000031512">
    <property type="component" value="Chromosome 1"/>
</dbReference>
<feature type="transmembrane region" description="Helical" evidence="3">
    <location>
        <begin position="1623"/>
        <end position="1647"/>
    </location>
</feature>
<evidence type="ECO:0000259" key="6">
    <source>
        <dbReference type="Pfam" id="PF24634"/>
    </source>
</evidence>
<feature type="domain" description="Tyrosine-protein kinase ephrin type A/B receptor-like" evidence="4">
    <location>
        <begin position="1222"/>
        <end position="1261"/>
    </location>
</feature>
<feature type="transmembrane region" description="Helical" evidence="3">
    <location>
        <begin position="1857"/>
        <end position="1882"/>
    </location>
</feature>
<keyword evidence="3" id="KW-0472">Membrane</keyword>
<dbReference type="Pfam" id="PF24633">
    <property type="entry name" value="DUF7630"/>
    <property type="match status" value="1"/>
</dbReference>
<feature type="transmembrane region" description="Helical" evidence="3">
    <location>
        <begin position="2025"/>
        <end position="2049"/>
    </location>
</feature>
<feature type="coiled-coil region" evidence="1">
    <location>
        <begin position="2245"/>
        <end position="2286"/>
    </location>
</feature>
<accession>L0AXZ1</accession>
<dbReference type="Pfam" id="PF24634">
    <property type="entry name" value="DUF7631"/>
    <property type="match status" value="1"/>
</dbReference>
<feature type="domain" description="Tyrosine-protein kinase ephrin type A/B receptor-like" evidence="4">
    <location>
        <begin position="965"/>
        <end position="1005"/>
    </location>
</feature>
<dbReference type="STRING" id="1537102.L0AXZ1"/>
<gene>
    <name evidence="7" type="ORF">BEWA_029890</name>
</gene>
<dbReference type="Pfam" id="PF07699">
    <property type="entry name" value="Ephrin_rec_like"/>
    <property type="match status" value="3"/>
</dbReference>
<dbReference type="PANTHER" id="PTHR46967:SF2">
    <property type="entry name" value="SUSHI, VON WILLEBRAND FACTOR TYPE A, EGF AND PENTRAXIN DOMAIN-CONTAINING PROTEIN 1-LIKE"/>
    <property type="match status" value="1"/>
</dbReference>
<dbReference type="eggNOG" id="KOG1217">
    <property type="taxonomic scope" value="Eukaryota"/>
</dbReference>
<sequence length="2320" mass="258998">MEGYNEGSSGEGKTYNFSGNKDELLAFMSGLIQRYQRSEGFVFEANLANGSEEQLVAVDNIGIFKMQKISIKTHVEQDVVLRGSGAIQEMIKRLLVVPAWNSCLDEDVKGQSFDLVKTGDENVAVFKNVKVDHGLFRLCLVLEVDATTSLLSPARGDHAGDLDTELVDFVKSAGTRMNGSGGNNNGHSDTMLDAGILASKGYFLRQTIDLVPSLQNCQGDKRSITQLGVLVNDGIVVLKDCNESLWFADIVVADGIVRVKDEHEKIDLQAIGSDPDETWLFCKEFHENKRAIVVGRLQIVVLQLPIVKSGPKFFSIFTHYLSNPMDVALFEDTIFVSDGYLKSVVAFYPSSNGQKYHYFVAFENVYWVAISIISWKNSHEFIAIDGQGSSILRFSFTKNGHIFAFAKLNGYDPPSDLSNESVEQERIGLLVNPSSMDVYRGSFGGEEVRLLFVAEAKTGRIAIFRLEFDAIVEYKVFYSRGILTRIRVDSSLNLFLSTWRKYLGTVQEFLLYKPVHHYMRLKFHYNTLEKYQGGDEIRLEPIFRASVPELFYSPDVVLATSSGSSPSQGGVEKWYKANLQSIGLTLDKDSGIVSGKISRTGRHYVTIFGSTILKDSQAIIAINASCPQATQFNTRTKTCEACPIGTFRNNEAEDKCIECSSVRVHSTTRDVGSRLASDCLCEPGYFLDDSRCVPCKPGTFKSDVSNSECSGMCRDNLTSQVEGARSEEELGCECMPRFYDLRNVNDPDALVPLATLESIGLSNHQGIVFADLVMLEKYCAPCDVGYYCPGGSRGQIPCGYGRSTLEKYSLMETECACDVGFGYESNGKCKPCSPFGYKDKVGNVPCIQCHAHASRRNIRPMLWPFIPATRRDITTGMPILVARGYASTSVEACRYCISGYYFDHNLKDCLPCPVGSFCPGFDNQPVRCGTSGTTRGTRSTSGIDCLCSAGYGNVLEYRNPISLSVVCHQCPPGHFQHLSNTDVSCLPCPLHSNTLSFGSTSLDACIPEAGYFIKALVDFGSMRMHEMGSKSFEEWRDGNGRDDGRNRGGGGASTECMSAEGMFIKSRFSALIQRESAESCDRECKRNIYCTGYLFNITRHVSQRDATPYATNEVLVFGGMGYTRVEFFMCQLFFFTMEVNGGERGEFKHGNKTGTLGKRGEILCRVPSNHRYMAEPCPQDHYCPGQIRPVPCPLFSKTLGVGAKSLESCLCLPGYEPSSRGGKCDPCKMGWYKPRIGNLACQRCPDRLKTFNPGAKHITECACIPGYFAQIQHGRMDGLKIGSAFQVDVFGNVSMARMGEGGIGTMNEGGIGDVMGDYKPEKNTKSLIFITDPLLIVPEQEANLEAWHGMQTHRLTCERCRQNHYCPGGWVYGFSNRRIHNIPYKCPLGSSVPSRSTHATMASQCLCLPGYRMEVYSQSETRMGEAGARCVKCEGGMYKESHENSPCSGRCMQYATTYGGSVSKSQCFCQYGRYMVIDGMLPIGQDGMEAKLKCVECVKGAICPGGLVLSALQKLRQNAGFDGISIRDHVQPIPKFGYFAVSSRHPPFDGMGVDVDETEYGHEEMEMYSYTKLEIHPCPLEFRCDGRFAGNCSSGSTGYLCSRCLPGHDMVHYRSQCRPCGPVLLYLSRFILYKLPILVLGLVFFFCSTHLPSSNGGYTDNNGMRKDDHGMEDGYRPEDGRRSIRNLFCTLFKMAFELYLAMAPYGMVHLRSPSSLRKFSWYYNAIFGYSTRMFRYLSPACLLGRDFGDLSWHMQRFVNLLQPLVDTLLLLSLVHLFTLLRITKLCNWMGGESLSMRTTSNPWTATPKCLLIMGYIYFSFICQELLQMLWCINVQYKHHEPVLVLLHAPSQVCTGGLLYYFPASLLAILLSLYIFGPVIWVASGHGRPAAKGGLNGQNGESEELMPKQTLDHSGHLKTLLTCGHKKYFGAWDAIYFGRRFITVIITTFQTGIQSSGPAEKLRITASILSSIVMLILHTKYWPFQVRGNNVFNRLELVALVMTITTGFIMQGSFSFDFDHAGLVPIYLFFATVLLFAWTGFSQACNIAGLERGKRNKGWLHKFLLWYNRAQVTFDYRGEKIVLEDPLAKRMRISSGGRSALQTCVYQSVCKLVLEDKCIAIPNLWMEFLVRHGFLYRRSVSSVQSGARAHVEYEWKADLHAGWAQEFKGAPRVVVAGTDHDEVVMSKDEREEEERRMTYDKAPITPWIINHASLETPSKMLIECYKGTCGDGGGKGKRGGFRRLNLERAMDRLEEMQGLEEELREVNQELERRIEMAKIGKRALEQMLGDLWEPKEELDYHCESTTVRSTETGDPPTSETR</sequence>
<feature type="transmembrane region" description="Helical" evidence="3">
    <location>
        <begin position="1757"/>
        <end position="1780"/>
    </location>
</feature>
<name>L0AXZ1_THEEQ</name>
<keyword evidence="1" id="KW-0175">Coiled coil</keyword>
<evidence type="ECO:0000256" key="1">
    <source>
        <dbReference type="SAM" id="Coils"/>
    </source>
</evidence>
<keyword evidence="3" id="KW-0812">Transmembrane</keyword>
<evidence type="ECO:0000313" key="8">
    <source>
        <dbReference type="Proteomes" id="UP000031512"/>
    </source>
</evidence>
<reference evidence="7 8" key="1">
    <citation type="journal article" date="2012" name="BMC Genomics">
        <title>Comparative genomic analysis and phylogenetic position of Theileria equi.</title>
        <authorList>
            <person name="Kappmeyer L.S."/>
            <person name="Thiagarajan M."/>
            <person name="Herndon D.R."/>
            <person name="Ramsay J.D."/>
            <person name="Caler E."/>
            <person name="Djikeng A."/>
            <person name="Gillespie J.J."/>
            <person name="Lau A.O."/>
            <person name="Roalson E.H."/>
            <person name="Silva J.C."/>
            <person name="Silva M.G."/>
            <person name="Suarez C.E."/>
            <person name="Ueti M.W."/>
            <person name="Nene V.M."/>
            <person name="Mealey R.H."/>
            <person name="Knowles D.P."/>
            <person name="Brayton K.A."/>
        </authorList>
    </citation>
    <scope>NUCLEOTIDE SEQUENCE [LARGE SCALE GENOMIC DNA]</scope>
    <source>
        <strain evidence="7 8">WA</strain>
    </source>
</reference>
<dbReference type="KEGG" id="beq:BEWA_029890"/>
<feature type="domain" description="Tyrosine-protein kinase ephrin type A/B receptor-like" evidence="4">
    <location>
        <begin position="630"/>
        <end position="679"/>
    </location>
</feature>
<dbReference type="SMART" id="SM01411">
    <property type="entry name" value="Ephrin_rec_like"/>
    <property type="match status" value="10"/>
</dbReference>
<organism evidence="7 8">
    <name type="scientific">Theileria equi strain WA</name>
    <dbReference type="NCBI Taxonomy" id="1537102"/>
    <lineage>
        <taxon>Eukaryota</taxon>
        <taxon>Sar</taxon>
        <taxon>Alveolata</taxon>
        <taxon>Apicomplexa</taxon>
        <taxon>Aconoidasida</taxon>
        <taxon>Piroplasmida</taxon>
        <taxon>Theileriidae</taxon>
        <taxon>Theileria</taxon>
    </lineage>
</organism>
<evidence type="ECO:0000256" key="2">
    <source>
        <dbReference type="SAM" id="MobiDB-lite"/>
    </source>
</evidence>
<feature type="transmembrane region" description="Helical" evidence="3">
    <location>
        <begin position="1994"/>
        <end position="2013"/>
    </location>
</feature>
<evidence type="ECO:0000256" key="3">
    <source>
        <dbReference type="SAM" id="Phobius"/>
    </source>
</evidence>
<feature type="transmembrane region" description="Helical" evidence="3">
    <location>
        <begin position="1963"/>
        <end position="1982"/>
    </location>
</feature>
<dbReference type="InterPro" id="IPR056047">
    <property type="entry name" value="CRMPA-like_DUF7630"/>
</dbReference>
<evidence type="ECO:0000313" key="7">
    <source>
        <dbReference type="EMBL" id="AFZ80138.1"/>
    </source>
</evidence>
<feature type="region of interest" description="Disordered" evidence="2">
    <location>
        <begin position="1033"/>
        <end position="1052"/>
    </location>
</feature>
<dbReference type="Gene3D" id="2.10.50.10">
    <property type="entry name" value="Tumor Necrosis Factor Receptor, subunit A, domain 2"/>
    <property type="match status" value="4"/>
</dbReference>
<feature type="domain" description="DUF7630" evidence="5">
    <location>
        <begin position="1576"/>
        <end position="1620"/>
    </location>
</feature>
<dbReference type="InterPro" id="IPR009030">
    <property type="entry name" value="Growth_fac_rcpt_cys_sf"/>
</dbReference>
<proteinExistence type="predicted"/>
<dbReference type="InterPro" id="IPR056048">
    <property type="entry name" value="CRMPA/B-like_DUF7631"/>
</dbReference>